<feature type="compositionally biased region" description="Acidic residues" evidence="6">
    <location>
        <begin position="616"/>
        <end position="625"/>
    </location>
</feature>
<dbReference type="PANTHER" id="PTHR10361">
    <property type="entry name" value="SODIUM-BILE ACID COTRANSPORTER"/>
    <property type="match status" value="1"/>
</dbReference>
<feature type="region of interest" description="Disordered" evidence="6">
    <location>
        <begin position="612"/>
        <end position="672"/>
    </location>
</feature>
<feature type="transmembrane region" description="Helical" evidence="7">
    <location>
        <begin position="199"/>
        <end position="219"/>
    </location>
</feature>
<dbReference type="Pfam" id="PF01758">
    <property type="entry name" value="SBF"/>
    <property type="match status" value="1"/>
</dbReference>
<feature type="region of interest" description="Disordered" evidence="6">
    <location>
        <begin position="351"/>
        <end position="380"/>
    </location>
</feature>
<feature type="transmembrane region" description="Helical" evidence="7">
    <location>
        <begin position="94"/>
        <end position="114"/>
    </location>
</feature>
<reference evidence="9" key="1">
    <citation type="submission" date="2021-01" db="EMBL/GenBank/DDBJ databases">
        <authorList>
            <person name="Corre E."/>
            <person name="Pelletier E."/>
            <person name="Niang G."/>
            <person name="Scheremetjew M."/>
            <person name="Finn R."/>
            <person name="Kale V."/>
            <person name="Holt S."/>
            <person name="Cochrane G."/>
            <person name="Meng A."/>
            <person name="Brown T."/>
            <person name="Cohen L."/>
        </authorList>
    </citation>
    <scope>NUCLEOTIDE SEQUENCE</scope>
    <source>
        <strain evidence="9">Pop2</strain>
    </source>
</reference>
<feature type="signal peptide" evidence="8">
    <location>
        <begin position="1"/>
        <end position="26"/>
    </location>
</feature>
<feature type="compositionally biased region" description="Polar residues" evidence="6">
    <location>
        <begin position="566"/>
        <end position="576"/>
    </location>
</feature>
<evidence type="ECO:0000256" key="5">
    <source>
        <dbReference type="ARBA" id="ARBA00023136"/>
    </source>
</evidence>
<keyword evidence="3 7" id="KW-0812">Transmembrane</keyword>
<feature type="compositionally biased region" description="Polar residues" evidence="6">
    <location>
        <begin position="505"/>
        <end position="516"/>
    </location>
</feature>
<evidence type="ECO:0000256" key="7">
    <source>
        <dbReference type="SAM" id="Phobius"/>
    </source>
</evidence>
<feature type="compositionally biased region" description="Low complexity" evidence="6">
    <location>
        <begin position="661"/>
        <end position="672"/>
    </location>
</feature>
<feature type="compositionally biased region" description="Basic and acidic residues" evidence="6">
    <location>
        <begin position="467"/>
        <end position="487"/>
    </location>
</feature>
<keyword evidence="8" id="KW-0732">Signal</keyword>
<accession>A0A7S1YMT6</accession>
<evidence type="ECO:0000256" key="6">
    <source>
        <dbReference type="SAM" id="MobiDB-lite"/>
    </source>
</evidence>
<dbReference type="InterPro" id="IPR038770">
    <property type="entry name" value="Na+/solute_symporter_sf"/>
</dbReference>
<evidence type="ECO:0000256" key="2">
    <source>
        <dbReference type="ARBA" id="ARBA00006528"/>
    </source>
</evidence>
<gene>
    <name evidence="9" type="ORF">DBRI1063_LOCUS25</name>
</gene>
<evidence type="ECO:0000256" key="1">
    <source>
        <dbReference type="ARBA" id="ARBA00004141"/>
    </source>
</evidence>
<dbReference type="GO" id="GO:0016020">
    <property type="term" value="C:membrane"/>
    <property type="evidence" value="ECO:0007669"/>
    <property type="project" value="UniProtKB-SubCell"/>
</dbReference>
<proteinExistence type="inferred from homology"/>
<evidence type="ECO:0000256" key="3">
    <source>
        <dbReference type="ARBA" id="ARBA00022692"/>
    </source>
</evidence>
<feature type="chain" id="PRO_5031427221" description="EamA domain-containing protein" evidence="8">
    <location>
        <begin position="27"/>
        <end position="672"/>
    </location>
</feature>
<keyword evidence="4 7" id="KW-1133">Transmembrane helix</keyword>
<feature type="transmembrane region" description="Helical" evidence="7">
    <location>
        <begin position="170"/>
        <end position="187"/>
    </location>
</feature>
<evidence type="ECO:0000256" key="4">
    <source>
        <dbReference type="ARBA" id="ARBA00022989"/>
    </source>
</evidence>
<keyword evidence="5 7" id="KW-0472">Membrane</keyword>
<organism evidence="9">
    <name type="scientific">Ditylum brightwellii</name>
    <dbReference type="NCBI Taxonomy" id="49249"/>
    <lineage>
        <taxon>Eukaryota</taxon>
        <taxon>Sar</taxon>
        <taxon>Stramenopiles</taxon>
        <taxon>Ochrophyta</taxon>
        <taxon>Bacillariophyta</taxon>
        <taxon>Mediophyceae</taxon>
        <taxon>Lithodesmiophycidae</taxon>
        <taxon>Lithodesmiales</taxon>
        <taxon>Lithodesmiaceae</taxon>
        <taxon>Ditylum</taxon>
    </lineage>
</organism>
<comment type="similarity">
    <text evidence="2">Belongs to the bile acid:sodium symporter (BASS) (TC 2.A.28) family.</text>
</comment>
<feature type="transmembrane region" description="Helical" evidence="7">
    <location>
        <begin position="134"/>
        <end position="158"/>
    </location>
</feature>
<dbReference type="InterPro" id="IPR004710">
    <property type="entry name" value="Bilac:Na_transpt"/>
</dbReference>
<evidence type="ECO:0008006" key="10">
    <source>
        <dbReference type="Google" id="ProtNLM"/>
    </source>
</evidence>
<dbReference type="InterPro" id="IPR002657">
    <property type="entry name" value="BilAc:Na_symport/Acr3"/>
</dbReference>
<dbReference type="Gene3D" id="1.20.1530.20">
    <property type="match status" value="1"/>
</dbReference>
<sequence length="672" mass="73106">MGALTEAGSSILLFALVFGMSATVECENLRKQLRNKNALLTGIFLQFVILPFLGFAVVKALGMSSPMGITLLVVTSSPGGSYSNWWCSMFNADLALSVTMTAISTFMSIFLLPVNLVIYATSSYSGAVVKSLDWIALFVSLIVVISAILLGLYCSYTVKSHKFNLLANKMGNLAGVLLVVFSAWISSSGQDAQIWGRDWKFYLGVAAPCVLGLVFANMITSFFNLALPERVSVSVECCYQNVGIATSVAITMFDGDELAEAVGVPLYYGMVEAVVLGIYCIGAWKSGWTKAPKNERFCVVIATSYEVEDAELNDPNAIEVVLGLPKENGLPEDLIFYQDETDGYTIDSRSLESASNLGTPDRSGKSATLPPLKEEAKRASDEMLSIEIEEVTSAIPPPSLRSQSSIMSSYTSLPNTTPINDLVASLNGHVSANQSSPITLRDTPEISSSEDRQSQDTTGIATTEMLEEVHPEDKLKSIKSDKADESTQHVCNAELVESSEERVDTFNTPQMKNTRTGEYATLPTGSPTRELIFPDDEGKPEQTKMPITASNQTEIYPNDNLDRENVSSNEKSQMANSDEVPLCTSQKEEIIANPLQERIIEPKVPLSSKKAITCESGEEFDTFDDESSREGTKSTKNTPDDILPPVSSNLVEESKMKPKVHLSSLHLSMKSK</sequence>
<dbReference type="PANTHER" id="PTHR10361:SF28">
    <property type="entry name" value="P3 PROTEIN-RELATED"/>
    <property type="match status" value="1"/>
</dbReference>
<dbReference type="EMBL" id="HBGN01000037">
    <property type="protein sequence ID" value="CAD9313619.1"/>
    <property type="molecule type" value="Transcribed_RNA"/>
</dbReference>
<comment type="subcellular location">
    <subcellularLocation>
        <location evidence="1">Membrane</location>
        <topology evidence="1">Multi-pass membrane protein</topology>
    </subcellularLocation>
</comment>
<evidence type="ECO:0000313" key="9">
    <source>
        <dbReference type="EMBL" id="CAD9313619.1"/>
    </source>
</evidence>
<name>A0A7S1YMT6_9STRA</name>
<evidence type="ECO:0000256" key="8">
    <source>
        <dbReference type="SAM" id="SignalP"/>
    </source>
</evidence>
<dbReference type="AlphaFoldDB" id="A0A7S1YMT6"/>
<protein>
    <recommendedName>
        <fullName evidence="10">EamA domain-containing protein</fullName>
    </recommendedName>
</protein>
<feature type="region of interest" description="Disordered" evidence="6">
    <location>
        <begin position="432"/>
        <end position="583"/>
    </location>
</feature>
<feature type="transmembrane region" description="Helical" evidence="7">
    <location>
        <begin position="42"/>
        <end position="62"/>
    </location>
</feature>